<dbReference type="GO" id="GO:0005524">
    <property type="term" value="F:ATP binding"/>
    <property type="evidence" value="ECO:0007669"/>
    <property type="project" value="UniProtKB-KW"/>
</dbReference>
<keyword evidence="3" id="KW-0547">Nucleotide-binding</keyword>
<dbReference type="InterPro" id="IPR013632">
    <property type="entry name" value="Rad51_C"/>
</dbReference>
<dbReference type="InterPro" id="IPR027417">
    <property type="entry name" value="P-loop_NTPase"/>
</dbReference>
<dbReference type="EMBL" id="IAAA01033460">
    <property type="protein sequence ID" value="LAA08440.1"/>
    <property type="molecule type" value="mRNA"/>
</dbReference>
<keyword evidence="9" id="KW-0539">Nucleus</keyword>
<evidence type="ECO:0000256" key="5">
    <source>
        <dbReference type="ARBA" id="ARBA00022840"/>
    </source>
</evidence>
<dbReference type="GO" id="GO:0005657">
    <property type="term" value="C:replication fork"/>
    <property type="evidence" value="ECO:0007669"/>
    <property type="project" value="TreeGrafter"/>
</dbReference>
<dbReference type="Pfam" id="PF26169">
    <property type="entry name" value="HHH_XRCC3_RpoA"/>
    <property type="match status" value="1"/>
</dbReference>
<dbReference type="OrthoDB" id="336321at2759"/>
<evidence type="ECO:0000256" key="9">
    <source>
        <dbReference type="ARBA" id="ARBA00023242"/>
    </source>
</evidence>
<evidence type="ECO:0000256" key="3">
    <source>
        <dbReference type="ARBA" id="ARBA00022741"/>
    </source>
</evidence>
<dbReference type="GO" id="GO:0003697">
    <property type="term" value="F:single-stranded DNA binding"/>
    <property type="evidence" value="ECO:0007669"/>
    <property type="project" value="TreeGrafter"/>
</dbReference>
<dbReference type="InterPro" id="IPR030548">
    <property type="entry name" value="RAD51B"/>
</dbReference>
<name>A0A2L2YLV0_PARTP</name>
<keyword evidence="4" id="KW-0227">DNA damage</keyword>
<evidence type="ECO:0000256" key="2">
    <source>
        <dbReference type="ARBA" id="ARBA00007095"/>
    </source>
</evidence>
<dbReference type="GO" id="GO:0003690">
    <property type="term" value="F:double-stranded DNA binding"/>
    <property type="evidence" value="ECO:0007669"/>
    <property type="project" value="TreeGrafter"/>
</dbReference>
<dbReference type="PANTHER" id="PTHR46456:SF1">
    <property type="entry name" value="DNA REPAIR PROTEIN RAD51 HOMOLOG 2"/>
    <property type="match status" value="1"/>
</dbReference>
<dbReference type="AlphaFoldDB" id="A0A2L2YLV0"/>
<evidence type="ECO:0000256" key="8">
    <source>
        <dbReference type="ARBA" id="ARBA00023204"/>
    </source>
</evidence>
<comment type="subcellular location">
    <subcellularLocation>
        <location evidence="1">Nucleus</location>
    </subcellularLocation>
</comment>
<keyword evidence="6" id="KW-0238">DNA-binding</keyword>
<dbReference type="SUPFAM" id="SSF52540">
    <property type="entry name" value="P-loop containing nucleoside triphosphate hydrolases"/>
    <property type="match status" value="1"/>
</dbReference>
<dbReference type="InterPro" id="IPR016467">
    <property type="entry name" value="DNA_recomb/repair_RecA-like"/>
</dbReference>
<evidence type="ECO:0000256" key="6">
    <source>
        <dbReference type="ARBA" id="ARBA00023125"/>
    </source>
</evidence>
<dbReference type="GO" id="GO:0140664">
    <property type="term" value="F:ATP-dependent DNA damage sensor activity"/>
    <property type="evidence" value="ECO:0007669"/>
    <property type="project" value="InterPro"/>
</dbReference>
<feature type="domain" description="RecA family profile 1" evidence="10">
    <location>
        <begin position="79"/>
        <end position="259"/>
    </location>
</feature>
<dbReference type="GO" id="GO:0000724">
    <property type="term" value="P:double-strand break repair via homologous recombination"/>
    <property type="evidence" value="ECO:0007669"/>
    <property type="project" value="InterPro"/>
</dbReference>
<dbReference type="Gene3D" id="3.40.50.300">
    <property type="entry name" value="P-loop containing nucleotide triphosphate hydrolases"/>
    <property type="match status" value="1"/>
</dbReference>
<dbReference type="InterPro" id="IPR058766">
    <property type="entry name" value="HHH_XRCC3_RAD51B"/>
</dbReference>
<protein>
    <submittedName>
        <fullName evidence="11">DNA repair protein RAD51-like protein</fullName>
    </submittedName>
</protein>
<dbReference type="GO" id="GO:0000400">
    <property type="term" value="F:four-way junction DNA binding"/>
    <property type="evidence" value="ECO:0007669"/>
    <property type="project" value="TreeGrafter"/>
</dbReference>
<evidence type="ECO:0000313" key="11">
    <source>
        <dbReference type="EMBL" id="LAA08440.1"/>
    </source>
</evidence>
<evidence type="ECO:0000256" key="4">
    <source>
        <dbReference type="ARBA" id="ARBA00022763"/>
    </source>
</evidence>
<keyword evidence="5" id="KW-0067">ATP-binding</keyword>
<evidence type="ECO:0000256" key="7">
    <source>
        <dbReference type="ARBA" id="ARBA00023172"/>
    </source>
</evidence>
<evidence type="ECO:0000256" key="1">
    <source>
        <dbReference type="ARBA" id="ARBA00004123"/>
    </source>
</evidence>
<keyword evidence="8" id="KW-0234">DNA repair</keyword>
<dbReference type="PROSITE" id="PS50162">
    <property type="entry name" value="RECA_2"/>
    <property type="match status" value="1"/>
</dbReference>
<dbReference type="GO" id="GO:0033063">
    <property type="term" value="C:Rad51B-Rad51C-Rad51D-XRCC2 complex"/>
    <property type="evidence" value="ECO:0007669"/>
    <property type="project" value="InterPro"/>
</dbReference>
<dbReference type="PANTHER" id="PTHR46456">
    <property type="entry name" value="DNA REPAIR PROTEIN RAD51 HOMOLOG 2"/>
    <property type="match status" value="1"/>
</dbReference>
<keyword evidence="7" id="KW-0233">DNA recombination</keyword>
<dbReference type="InterPro" id="IPR020588">
    <property type="entry name" value="RecA_ATP-bd"/>
</dbReference>
<evidence type="ECO:0000259" key="10">
    <source>
        <dbReference type="PROSITE" id="PS50162"/>
    </source>
</evidence>
<organism evidence="11">
    <name type="scientific">Parasteatoda tepidariorum</name>
    <name type="common">Common house spider</name>
    <name type="synonym">Achaearanea tepidariorum</name>
    <dbReference type="NCBI Taxonomy" id="114398"/>
    <lineage>
        <taxon>Eukaryota</taxon>
        <taxon>Metazoa</taxon>
        <taxon>Ecdysozoa</taxon>
        <taxon>Arthropoda</taxon>
        <taxon>Chelicerata</taxon>
        <taxon>Arachnida</taxon>
        <taxon>Araneae</taxon>
        <taxon>Araneomorphae</taxon>
        <taxon>Entelegynae</taxon>
        <taxon>Araneoidea</taxon>
        <taxon>Theridiidae</taxon>
        <taxon>Parasteatoda</taxon>
    </lineage>
</organism>
<accession>A0A2L2YLV0</accession>
<dbReference type="Pfam" id="PF08423">
    <property type="entry name" value="Rad51"/>
    <property type="match status" value="1"/>
</dbReference>
<dbReference type="PIRSF" id="PIRSF005856">
    <property type="entry name" value="Rad51"/>
    <property type="match status" value="1"/>
</dbReference>
<sequence>MGSYRIRRLRIPQNIIDVLEKNNLFSCKDVLTLTKLEFQTILGINRSKAEEILNEVAAKCVSQPNTAYDMYLKQKSLSSSGFLPLSLHSLDLLLQGGLPFGCITEFAGPPGVGKTQFCFMLSILSVLPSSAGGLSSKVIYIDTESAFSADRIKTMAQKKFPHLYKDDQNLANLLQSIMVYKASCIDALKEIIPNLEREVIRNKVKVIIIDSIASLVRKEFGGEQLGSLIQRNNILMEQAALLKNLAQAYDIVIFLTNQITSHIAELESVAMDIAEEDENISSAYVGVPPPVCSEKKVKLHGGNADHVVPALGNTWSHCVNTRLVAQFLDSSVRQLIIAKSPVAPNAAVRFFINESGIVLTGDDIEFINMSDPLNRTIQTKYNFLTSEVTGTGTVFTASATSRQ</sequence>
<proteinExistence type="evidence at transcript level"/>
<comment type="similarity">
    <text evidence="2">Belongs to the RecA family. RAD51 subfamily.</text>
</comment>
<reference evidence="11" key="1">
    <citation type="journal article" date="2016" name="Mol. Ecol. Resour.">
        <title>Evaluation of the impact of RNA preservation methods of spiders for de novo transcriptome assembly.</title>
        <authorList>
            <person name="Kono N."/>
            <person name="Nakamura H."/>
            <person name="Ito Y."/>
            <person name="Tomita M."/>
            <person name="Arakawa K."/>
        </authorList>
    </citation>
    <scope>NUCLEOTIDE SEQUENCE</scope>
    <source>
        <tissue evidence="11">Whole body</tissue>
    </source>
</reference>